<comment type="caution">
    <text evidence="1">The sequence shown here is derived from an EMBL/GenBank/DDBJ whole genome shotgun (WGS) entry which is preliminary data.</text>
</comment>
<proteinExistence type="predicted"/>
<gene>
    <name evidence="1" type="ORF">SPIL2461_LOCUS2128</name>
</gene>
<protein>
    <submittedName>
        <fullName evidence="1">Uncharacterized protein</fullName>
    </submittedName>
</protein>
<dbReference type="Proteomes" id="UP000649617">
    <property type="component" value="Unassembled WGS sequence"/>
</dbReference>
<dbReference type="InterPro" id="IPR011990">
    <property type="entry name" value="TPR-like_helical_dom_sf"/>
</dbReference>
<dbReference type="Gene3D" id="1.25.40.10">
    <property type="entry name" value="Tetratricopeptide repeat domain"/>
    <property type="match status" value="1"/>
</dbReference>
<organism evidence="1 2">
    <name type="scientific">Symbiodinium pilosum</name>
    <name type="common">Dinoflagellate</name>
    <dbReference type="NCBI Taxonomy" id="2952"/>
    <lineage>
        <taxon>Eukaryota</taxon>
        <taxon>Sar</taxon>
        <taxon>Alveolata</taxon>
        <taxon>Dinophyceae</taxon>
        <taxon>Suessiales</taxon>
        <taxon>Symbiodiniaceae</taxon>
        <taxon>Symbiodinium</taxon>
    </lineage>
</organism>
<accession>A0A812JL66</accession>
<dbReference type="AlphaFoldDB" id="A0A812JL66"/>
<feature type="non-terminal residue" evidence="1">
    <location>
        <position position="202"/>
    </location>
</feature>
<sequence>DAATAKFAEHALDSRSRGVLLRWTLGVCLEALSFYEAAIGLFASCVAEDYGNPVHPYNRGVCQLRAGAFRAACRDFDLAVSWCIGRGLSPPLLLLARRALAGARLPDRQAEVWADFELVRRRMAHPDMSIRAIQRELALDRISSYGQYQRLVEEPQTSEAAHRHWAAGIVAARHMGCSFGAPFGGPDIRAARCGWSPDGGGG</sequence>
<dbReference type="SUPFAM" id="SSF48452">
    <property type="entry name" value="TPR-like"/>
    <property type="match status" value="1"/>
</dbReference>
<reference evidence="1" key="1">
    <citation type="submission" date="2021-02" db="EMBL/GenBank/DDBJ databases">
        <authorList>
            <person name="Dougan E. K."/>
            <person name="Rhodes N."/>
            <person name="Thang M."/>
            <person name="Chan C."/>
        </authorList>
    </citation>
    <scope>NUCLEOTIDE SEQUENCE</scope>
</reference>
<dbReference type="OrthoDB" id="10267348at2759"/>
<evidence type="ECO:0000313" key="2">
    <source>
        <dbReference type="Proteomes" id="UP000649617"/>
    </source>
</evidence>
<name>A0A812JL66_SYMPI</name>
<evidence type="ECO:0000313" key="1">
    <source>
        <dbReference type="EMBL" id="CAE7208246.1"/>
    </source>
</evidence>
<dbReference type="EMBL" id="CAJNIZ010002226">
    <property type="protein sequence ID" value="CAE7208246.1"/>
    <property type="molecule type" value="Genomic_DNA"/>
</dbReference>
<keyword evidence="2" id="KW-1185">Reference proteome</keyword>